<dbReference type="PANTHER" id="PTHR34580:SF1">
    <property type="entry name" value="PROTEIN PAFC"/>
    <property type="match status" value="1"/>
</dbReference>
<feature type="domain" description="WCX" evidence="3">
    <location>
        <begin position="233"/>
        <end position="285"/>
    </location>
</feature>
<name>A0A3B0S4L4_9ZZZZ</name>
<reference evidence="4" key="1">
    <citation type="submission" date="2018-06" db="EMBL/GenBank/DDBJ databases">
        <authorList>
            <person name="Zhirakovskaya E."/>
        </authorList>
    </citation>
    <scope>NUCLEOTIDE SEQUENCE</scope>
</reference>
<evidence type="ECO:0000313" key="4">
    <source>
        <dbReference type="EMBL" id="VAV95736.1"/>
    </source>
</evidence>
<keyword evidence="4" id="KW-0238">DNA-binding</keyword>
<gene>
    <name evidence="4" type="ORF">MNBD_ACTINO01-182</name>
</gene>
<dbReference type="InterPro" id="IPR051534">
    <property type="entry name" value="CBASS_pafABC_assoc_protein"/>
</dbReference>
<feature type="domain" description="WYL" evidence="1">
    <location>
        <begin position="141"/>
        <end position="208"/>
    </location>
</feature>
<dbReference type="Pfam" id="PF25583">
    <property type="entry name" value="WCX"/>
    <property type="match status" value="1"/>
</dbReference>
<dbReference type="InterPro" id="IPR028349">
    <property type="entry name" value="PafC-like"/>
</dbReference>
<dbReference type="PANTHER" id="PTHR34580">
    <property type="match status" value="1"/>
</dbReference>
<dbReference type="EMBL" id="UOEI01000157">
    <property type="protein sequence ID" value="VAV95736.1"/>
    <property type="molecule type" value="Genomic_DNA"/>
</dbReference>
<accession>A0A3B0S4L4</accession>
<dbReference type="PROSITE" id="PS52050">
    <property type="entry name" value="WYL"/>
    <property type="match status" value="1"/>
</dbReference>
<evidence type="ECO:0000259" key="1">
    <source>
        <dbReference type="Pfam" id="PF13280"/>
    </source>
</evidence>
<dbReference type="Pfam" id="PF13280">
    <property type="entry name" value="WYL"/>
    <property type="match status" value="1"/>
</dbReference>
<dbReference type="AlphaFoldDB" id="A0A3B0S4L4"/>
<protein>
    <submittedName>
        <fullName evidence="4">FIG019733: possible DNA-binding protein</fullName>
    </submittedName>
</protein>
<dbReference type="PIRSF" id="PIRSF016838">
    <property type="entry name" value="PafC"/>
    <property type="match status" value="1"/>
</dbReference>
<dbReference type="InterPro" id="IPR026881">
    <property type="entry name" value="WYL_dom"/>
</dbReference>
<feature type="domain" description="PafC HTH" evidence="2">
    <location>
        <begin position="8"/>
        <end position="121"/>
    </location>
</feature>
<proteinExistence type="predicted"/>
<dbReference type="InterPro" id="IPR043839">
    <property type="entry name" value="PafC_HTH"/>
</dbReference>
<evidence type="ECO:0000259" key="2">
    <source>
        <dbReference type="Pfam" id="PF19187"/>
    </source>
</evidence>
<dbReference type="InterPro" id="IPR057727">
    <property type="entry name" value="WCX_dom"/>
</dbReference>
<organism evidence="4">
    <name type="scientific">hydrothermal vent metagenome</name>
    <dbReference type="NCBI Taxonomy" id="652676"/>
    <lineage>
        <taxon>unclassified sequences</taxon>
        <taxon>metagenomes</taxon>
        <taxon>ecological metagenomes</taxon>
    </lineage>
</organism>
<sequence>MTADRTTQRLGRILAVLPWIIEHDGADTDDVVERFGYKDTAELVRDLHVVFMTGLPGYGPGDLIDVDIFEDEVHIDAAEYFSRPLRLTAPEALGLLAAGMTLIQSDQAPEALHSAVEKLSRVVAPDDADTVYFDVPTPGAVGTLREAITQRRVVRIGYVGMASNARTVRDVEGHSVFFNLGNWYLSGLCRLAGGSRIFRVDRIDTLEILQDTYDRPDVAPQTMVQYQANESDEQVSFTLDPDASWVVEYYPADVEQLPSGSLRVTMSVADPLVAARLLLQLGDTVSEIDGPAIESTLTDLSERILARYASPK</sequence>
<dbReference type="Pfam" id="PF19187">
    <property type="entry name" value="HTH_PafC"/>
    <property type="match status" value="1"/>
</dbReference>
<evidence type="ECO:0000259" key="3">
    <source>
        <dbReference type="Pfam" id="PF25583"/>
    </source>
</evidence>
<dbReference type="GO" id="GO:0003677">
    <property type="term" value="F:DNA binding"/>
    <property type="evidence" value="ECO:0007669"/>
    <property type="project" value="UniProtKB-KW"/>
</dbReference>